<sequence length="126" mass="12441">MSTAAWTPTRVATVGGLVVGAAGIATLWAAGVTFPFAVPPGMIILLAGAIFVSLARWRWAPGLGAGLGLFVTVGFLISPSGLSNLSGDAGVPIAVGQAVQLVGVITAFLAGVAATAAAYREHAGIR</sequence>
<feature type="transmembrane region" description="Helical" evidence="1">
    <location>
        <begin position="12"/>
        <end position="30"/>
    </location>
</feature>
<feature type="transmembrane region" description="Helical" evidence="1">
    <location>
        <begin position="98"/>
        <end position="119"/>
    </location>
</feature>
<evidence type="ECO:0000313" key="2">
    <source>
        <dbReference type="EMBL" id="MFC4131836.1"/>
    </source>
</evidence>
<keyword evidence="3" id="KW-1185">Reference proteome</keyword>
<accession>A0ABV8LLI2</accession>
<keyword evidence="1" id="KW-1133">Transmembrane helix</keyword>
<reference evidence="3" key="1">
    <citation type="journal article" date="2019" name="Int. J. Syst. Evol. Microbiol.">
        <title>The Global Catalogue of Microorganisms (GCM) 10K type strain sequencing project: providing services to taxonomists for standard genome sequencing and annotation.</title>
        <authorList>
            <consortium name="The Broad Institute Genomics Platform"/>
            <consortium name="The Broad Institute Genome Sequencing Center for Infectious Disease"/>
            <person name="Wu L."/>
            <person name="Ma J."/>
        </authorList>
    </citation>
    <scope>NUCLEOTIDE SEQUENCE [LARGE SCALE GENOMIC DNA]</scope>
    <source>
        <strain evidence="3">CGMCC 4.7289</strain>
    </source>
</reference>
<dbReference type="RefSeq" id="WP_253763390.1">
    <property type="nucleotide sequence ID" value="NZ_JAMZDZ010000001.1"/>
</dbReference>
<keyword evidence="1" id="KW-0812">Transmembrane</keyword>
<proteinExistence type="predicted"/>
<evidence type="ECO:0000256" key="1">
    <source>
        <dbReference type="SAM" id="Phobius"/>
    </source>
</evidence>
<feature type="transmembrane region" description="Helical" evidence="1">
    <location>
        <begin position="36"/>
        <end position="55"/>
    </location>
</feature>
<dbReference type="Proteomes" id="UP001595816">
    <property type="component" value="Unassembled WGS sequence"/>
</dbReference>
<gene>
    <name evidence="2" type="ORF">ACFOZ4_14600</name>
</gene>
<keyword evidence="1" id="KW-0472">Membrane</keyword>
<organism evidence="2 3">
    <name type="scientific">Hamadaea flava</name>
    <dbReference type="NCBI Taxonomy" id="1742688"/>
    <lineage>
        <taxon>Bacteria</taxon>
        <taxon>Bacillati</taxon>
        <taxon>Actinomycetota</taxon>
        <taxon>Actinomycetes</taxon>
        <taxon>Micromonosporales</taxon>
        <taxon>Micromonosporaceae</taxon>
        <taxon>Hamadaea</taxon>
    </lineage>
</organism>
<comment type="caution">
    <text evidence="2">The sequence shown here is derived from an EMBL/GenBank/DDBJ whole genome shotgun (WGS) entry which is preliminary data.</text>
</comment>
<evidence type="ECO:0008006" key="4">
    <source>
        <dbReference type="Google" id="ProtNLM"/>
    </source>
</evidence>
<protein>
    <recommendedName>
        <fullName evidence="4">SPW repeat-containing protein</fullName>
    </recommendedName>
</protein>
<dbReference type="EMBL" id="JBHSAY010000008">
    <property type="protein sequence ID" value="MFC4131836.1"/>
    <property type="molecule type" value="Genomic_DNA"/>
</dbReference>
<name>A0ABV8LLI2_9ACTN</name>
<feature type="transmembrane region" description="Helical" evidence="1">
    <location>
        <begin position="62"/>
        <end position="78"/>
    </location>
</feature>
<evidence type="ECO:0000313" key="3">
    <source>
        <dbReference type="Proteomes" id="UP001595816"/>
    </source>
</evidence>